<comment type="caution">
    <text evidence="1">The sequence shown here is derived from an EMBL/GenBank/DDBJ whole genome shotgun (WGS) entry which is preliminary data.</text>
</comment>
<dbReference type="Proteomes" id="UP000326759">
    <property type="component" value="Unassembled WGS sequence"/>
</dbReference>
<dbReference type="EMBL" id="SEYY01019315">
    <property type="protein sequence ID" value="KAB7498411.1"/>
    <property type="molecule type" value="Genomic_DNA"/>
</dbReference>
<protein>
    <submittedName>
        <fullName evidence="1">Uncharacterized protein</fullName>
    </submittedName>
</protein>
<dbReference type="AlphaFoldDB" id="A0A5N5SW40"/>
<name>A0A5N5SW40_9CRUS</name>
<keyword evidence="2" id="KW-1185">Reference proteome</keyword>
<evidence type="ECO:0000313" key="2">
    <source>
        <dbReference type="Proteomes" id="UP000326759"/>
    </source>
</evidence>
<evidence type="ECO:0000313" key="1">
    <source>
        <dbReference type="EMBL" id="KAB7498411.1"/>
    </source>
</evidence>
<gene>
    <name evidence="1" type="ORF">Anas_09642</name>
</gene>
<accession>A0A5N5SW40</accession>
<reference evidence="1 2" key="1">
    <citation type="journal article" date="2019" name="PLoS Biol.">
        <title>Sex chromosomes control vertical transmission of feminizing Wolbachia symbionts in an isopod.</title>
        <authorList>
            <person name="Becking T."/>
            <person name="Chebbi M.A."/>
            <person name="Giraud I."/>
            <person name="Moumen B."/>
            <person name="Laverre T."/>
            <person name="Caubet Y."/>
            <person name="Peccoud J."/>
            <person name="Gilbert C."/>
            <person name="Cordaux R."/>
        </authorList>
    </citation>
    <scope>NUCLEOTIDE SEQUENCE [LARGE SCALE GENOMIC DNA]</scope>
    <source>
        <strain evidence="1">ANa2</strain>
        <tissue evidence="1">Whole body excluding digestive tract and cuticle</tissue>
    </source>
</reference>
<sequence length="84" mass="9175">MKHSQMAPILESSPDLFSTDDSFDAIANSEMKNKGKLLPLKEFEAMIISSESSSESLHNEGFLSMFESLPKNVLATVVVVIAVD</sequence>
<organism evidence="1 2">
    <name type="scientific">Armadillidium nasatum</name>
    <dbReference type="NCBI Taxonomy" id="96803"/>
    <lineage>
        <taxon>Eukaryota</taxon>
        <taxon>Metazoa</taxon>
        <taxon>Ecdysozoa</taxon>
        <taxon>Arthropoda</taxon>
        <taxon>Crustacea</taxon>
        <taxon>Multicrustacea</taxon>
        <taxon>Malacostraca</taxon>
        <taxon>Eumalacostraca</taxon>
        <taxon>Peracarida</taxon>
        <taxon>Isopoda</taxon>
        <taxon>Oniscidea</taxon>
        <taxon>Crinocheta</taxon>
        <taxon>Armadillidiidae</taxon>
        <taxon>Armadillidium</taxon>
    </lineage>
</organism>
<proteinExistence type="predicted"/>